<evidence type="ECO:0000259" key="1">
    <source>
        <dbReference type="PROSITE" id="PS50177"/>
    </source>
</evidence>
<proteinExistence type="predicted"/>
<dbReference type="SUPFAM" id="SSF54427">
    <property type="entry name" value="NTF2-like"/>
    <property type="match status" value="1"/>
</dbReference>
<evidence type="ECO:0000313" key="3">
    <source>
        <dbReference type="Proteomes" id="UP001233172"/>
    </source>
</evidence>
<dbReference type="InterPro" id="IPR032710">
    <property type="entry name" value="NTF2-like_dom_sf"/>
</dbReference>
<evidence type="ECO:0000313" key="2">
    <source>
        <dbReference type="EMBL" id="KAK0060620.1"/>
    </source>
</evidence>
<dbReference type="AlphaFoldDB" id="A0AAD8FDR1"/>
<dbReference type="PROSITE" id="PS50177">
    <property type="entry name" value="NTF2_DOMAIN"/>
    <property type="match status" value="1"/>
</dbReference>
<reference evidence="2" key="1">
    <citation type="journal article" date="2023" name="PLoS Negl. Trop. Dis.">
        <title>A genome sequence for Biomphalaria pfeifferi, the major vector snail for the human-infecting parasite Schistosoma mansoni.</title>
        <authorList>
            <person name="Bu L."/>
            <person name="Lu L."/>
            <person name="Laidemitt M.R."/>
            <person name="Zhang S.M."/>
            <person name="Mutuku M."/>
            <person name="Mkoji G."/>
            <person name="Steinauer M."/>
            <person name="Loker E.S."/>
        </authorList>
    </citation>
    <scope>NUCLEOTIDE SEQUENCE</scope>
    <source>
        <strain evidence="2">KasaAsao</strain>
    </source>
</reference>
<sequence length="56" mass="6420">TVSKGINSIIVTVFGKVKFKESEKKVPESKVFAQTFILSAHDNKWKIDSDNMRFMD</sequence>
<dbReference type="EMBL" id="JASAOG010000034">
    <property type="protein sequence ID" value="KAK0060620.1"/>
    <property type="molecule type" value="Genomic_DNA"/>
</dbReference>
<keyword evidence="3" id="KW-1185">Reference proteome</keyword>
<name>A0AAD8FDR1_BIOPF</name>
<organism evidence="2 3">
    <name type="scientific">Biomphalaria pfeifferi</name>
    <name type="common">Bloodfluke planorb</name>
    <name type="synonym">Freshwater snail</name>
    <dbReference type="NCBI Taxonomy" id="112525"/>
    <lineage>
        <taxon>Eukaryota</taxon>
        <taxon>Metazoa</taxon>
        <taxon>Spiralia</taxon>
        <taxon>Lophotrochozoa</taxon>
        <taxon>Mollusca</taxon>
        <taxon>Gastropoda</taxon>
        <taxon>Heterobranchia</taxon>
        <taxon>Euthyneura</taxon>
        <taxon>Panpulmonata</taxon>
        <taxon>Hygrophila</taxon>
        <taxon>Lymnaeoidea</taxon>
        <taxon>Planorbidae</taxon>
        <taxon>Biomphalaria</taxon>
    </lineage>
</organism>
<accession>A0AAD8FDR1</accession>
<feature type="non-terminal residue" evidence="2">
    <location>
        <position position="1"/>
    </location>
</feature>
<dbReference type="InterPro" id="IPR018222">
    <property type="entry name" value="Nuclear_transport_factor_2_euk"/>
</dbReference>
<dbReference type="Proteomes" id="UP001233172">
    <property type="component" value="Unassembled WGS sequence"/>
</dbReference>
<comment type="caution">
    <text evidence="2">The sequence shown here is derived from an EMBL/GenBank/DDBJ whole genome shotgun (WGS) entry which is preliminary data.</text>
</comment>
<dbReference type="Gene3D" id="3.10.450.50">
    <property type="match status" value="1"/>
</dbReference>
<protein>
    <submittedName>
        <fullName evidence="2">NTF2-related export protein 2</fullName>
    </submittedName>
</protein>
<dbReference type="InterPro" id="IPR002075">
    <property type="entry name" value="NTF2_dom"/>
</dbReference>
<dbReference type="Pfam" id="PF02136">
    <property type="entry name" value="NTF2"/>
    <property type="match status" value="1"/>
</dbReference>
<reference evidence="2" key="2">
    <citation type="submission" date="2023-04" db="EMBL/GenBank/DDBJ databases">
        <authorList>
            <person name="Bu L."/>
            <person name="Lu L."/>
            <person name="Laidemitt M.R."/>
            <person name="Zhang S.M."/>
            <person name="Mutuku M."/>
            <person name="Mkoji G."/>
            <person name="Steinauer M."/>
            <person name="Loker E.S."/>
        </authorList>
    </citation>
    <scope>NUCLEOTIDE SEQUENCE</scope>
    <source>
        <strain evidence="2">KasaAsao</strain>
        <tissue evidence="2">Whole Snail</tissue>
    </source>
</reference>
<feature type="domain" description="NTF2" evidence="1">
    <location>
        <begin position="1"/>
        <end position="54"/>
    </location>
</feature>
<gene>
    <name evidence="2" type="ORF">Bpfe_009808</name>
</gene>